<evidence type="ECO:0000313" key="12">
    <source>
        <dbReference type="Proteomes" id="UP000593601"/>
    </source>
</evidence>
<dbReference type="AlphaFoldDB" id="A0A7M2RF46"/>
<keyword evidence="5" id="KW-0234">DNA repair</keyword>
<accession>A0A7M2RF46</accession>
<dbReference type="Gene3D" id="1.10.1670.10">
    <property type="entry name" value="Helix-hairpin-Helix base-excision DNA repair enzymes (C-terminal)"/>
    <property type="match status" value="1"/>
</dbReference>
<evidence type="ECO:0000259" key="10">
    <source>
        <dbReference type="SMART" id="SM00478"/>
    </source>
</evidence>
<evidence type="ECO:0000256" key="2">
    <source>
        <dbReference type="ARBA" id="ARBA00012720"/>
    </source>
</evidence>
<dbReference type="EMBL" id="CP063304">
    <property type="protein sequence ID" value="QOV18973.1"/>
    <property type="molecule type" value="Genomic_DNA"/>
</dbReference>
<dbReference type="SUPFAM" id="SSF48150">
    <property type="entry name" value="DNA-glycosylase"/>
    <property type="match status" value="1"/>
</dbReference>
<dbReference type="Proteomes" id="UP000593601">
    <property type="component" value="Chromosome"/>
</dbReference>
<evidence type="ECO:0000256" key="3">
    <source>
        <dbReference type="ARBA" id="ARBA00022763"/>
    </source>
</evidence>
<evidence type="ECO:0000256" key="6">
    <source>
        <dbReference type="ARBA" id="ARBA00023239"/>
    </source>
</evidence>
<evidence type="ECO:0000256" key="1">
    <source>
        <dbReference type="ARBA" id="ARBA00010679"/>
    </source>
</evidence>
<keyword evidence="7" id="KW-0511">Multifunctional enzyme</keyword>
<keyword evidence="6" id="KW-0456">Lyase</keyword>
<dbReference type="CDD" id="cd00056">
    <property type="entry name" value="ENDO3c"/>
    <property type="match status" value="1"/>
</dbReference>
<dbReference type="GO" id="GO:0140078">
    <property type="term" value="F:class I DNA-(apurinic or apyrimidinic site) endonuclease activity"/>
    <property type="evidence" value="ECO:0007669"/>
    <property type="project" value="UniProtKB-EC"/>
</dbReference>
<dbReference type="Pfam" id="PF07934">
    <property type="entry name" value="OGG_N"/>
    <property type="match status" value="1"/>
</dbReference>
<dbReference type="InterPro" id="IPR003265">
    <property type="entry name" value="HhH-GPD_domain"/>
</dbReference>
<proteinExistence type="inferred from homology"/>
<dbReference type="GO" id="GO:0003684">
    <property type="term" value="F:damaged DNA binding"/>
    <property type="evidence" value="ECO:0007669"/>
    <property type="project" value="InterPro"/>
</dbReference>
<reference evidence="11 12" key="1">
    <citation type="submission" date="2020-10" db="EMBL/GenBank/DDBJ databases">
        <title>Blautia liquoris sp.nov., isolated from the mud in a fermentation cellar used for the production of Chinese strong-flavoured liquor.</title>
        <authorList>
            <person name="Lu L."/>
        </authorList>
    </citation>
    <scope>NUCLEOTIDE SEQUENCE [LARGE SCALE GENOMIC DNA]</scope>
    <source>
        <strain evidence="11 12">LZLJ-3</strain>
    </source>
</reference>
<protein>
    <recommendedName>
        <fullName evidence="2">DNA-(apurinic or apyrimidinic site) lyase</fullName>
        <ecNumber evidence="2">4.2.99.18</ecNumber>
    </recommendedName>
</protein>
<dbReference type="GO" id="GO:0006289">
    <property type="term" value="P:nucleotide-excision repair"/>
    <property type="evidence" value="ECO:0007669"/>
    <property type="project" value="InterPro"/>
</dbReference>
<keyword evidence="3" id="KW-0227">DNA damage</keyword>
<dbReference type="Gene3D" id="3.30.310.260">
    <property type="match status" value="1"/>
</dbReference>
<dbReference type="Pfam" id="PF00730">
    <property type="entry name" value="HhH-GPD"/>
    <property type="match status" value="1"/>
</dbReference>
<dbReference type="InterPro" id="IPR023170">
    <property type="entry name" value="HhH_base_excis_C"/>
</dbReference>
<name>A0A7M2RF46_9FIRM</name>
<comment type="catalytic activity">
    <reaction evidence="9">
        <text>2'-deoxyribonucleotide-(2'-deoxyribose 5'-phosphate)-2'-deoxyribonucleotide-DNA = a 3'-end 2'-deoxyribonucleotide-(2,3-dehydro-2,3-deoxyribose 5'-phosphate)-DNA + a 5'-end 5'-phospho-2'-deoxyribonucleoside-DNA + H(+)</text>
        <dbReference type="Rhea" id="RHEA:66592"/>
        <dbReference type="Rhea" id="RHEA-COMP:13180"/>
        <dbReference type="Rhea" id="RHEA-COMP:16897"/>
        <dbReference type="Rhea" id="RHEA-COMP:17067"/>
        <dbReference type="ChEBI" id="CHEBI:15378"/>
        <dbReference type="ChEBI" id="CHEBI:136412"/>
        <dbReference type="ChEBI" id="CHEBI:157695"/>
        <dbReference type="ChEBI" id="CHEBI:167181"/>
        <dbReference type="EC" id="4.2.99.18"/>
    </reaction>
</comment>
<dbReference type="EC" id="4.2.99.18" evidence="2"/>
<evidence type="ECO:0000256" key="7">
    <source>
        <dbReference type="ARBA" id="ARBA00023268"/>
    </source>
</evidence>
<evidence type="ECO:0000256" key="9">
    <source>
        <dbReference type="ARBA" id="ARBA00044632"/>
    </source>
</evidence>
<dbReference type="SMART" id="SM00478">
    <property type="entry name" value="ENDO3c"/>
    <property type="match status" value="1"/>
</dbReference>
<keyword evidence="4" id="KW-0378">Hydrolase</keyword>
<dbReference type="GO" id="GO:0008534">
    <property type="term" value="F:oxidized purine nucleobase lesion DNA N-glycosylase activity"/>
    <property type="evidence" value="ECO:0007669"/>
    <property type="project" value="InterPro"/>
</dbReference>
<dbReference type="InterPro" id="IPR052054">
    <property type="entry name" value="Oxidative_DNA_repair_enzyme"/>
</dbReference>
<evidence type="ECO:0000256" key="5">
    <source>
        <dbReference type="ARBA" id="ARBA00023204"/>
    </source>
</evidence>
<sequence>MITLKQKNFNLQQISSSGQCFRMKPIVCNAESGYEIIASDHLLFAQQEDDLCKFHCSREEFEQFWYSYFDLGTDYKSYIDAIYPDDEYLTNAAACGNGIRILRQDLWEMIITFLISQQNNIVRIRHCIDNICRRYGKEMPTAEGGIYYSFPDPDSLAGATDEDLKACNVGYRSKYIMRTAKSIASGEMNLEDIRRMGYSEAKTELLKLYGVGAKVADCICLFALHWLEAFPVDTHIHQAVEKHYRDGFPAEKYSGFEGVLQQYIFYYELNGLKQSQIDKKLKIEN</sequence>
<evidence type="ECO:0000313" key="11">
    <source>
        <dbReference type="EMBL" id="QOV18973.1"/>
    </source>
</evidence>
<dbReference type="InterPro" id="IPR011257">
    <property type="entry name" value="DNA_glycosylase"/>
</dbReference>
<organism evidence="11 12">
    <name type="scientific">Blautia liquoris</name>
    <dbReference type="NCBI Taxonomy" id="2779518"/>
    <lineage>
        <taxon>Bacteria</taxon>
        <taxon>Bacillati</taxon>
        <taxon>Bacillota</taxon>
        <taxon>Clostridia</taxon>
        <taxon>Lachnospirales</taxon>
        <taxon>Lachnospiraceae</taxon>
        <taxon>Blautia</taxon>
    </lineage>
</organism>
<feature type="domain" description="HhH-GPD" evidence="10">
    <location>
        <begin position="115"/>
        <end position="277"/>
    </location>
</feature>
<keyword evidence="8" id="KW-0326">Glycosidase</keyword>
<dbReference type="PANTHER" id="PTHR10242">
    <property type="entry name" value="8-OXOGUANINE DNA GLYCOSYLASE"/>
    <property type="match status" value="1"/>
</dbReference>
<evidence type="ECO:0000256" key="8">
    <source>
        <dbReference type="ARBA" id="ARBA00023295"/>
    </source>
</evidence>
<dbReference type="KEGG" id="bliq:INP51_13490"/>
<dbReference type="Gene3D" id="1.10.340.30">
    <property type="entry name" value="Hypothetical protein, domain 2"/>
    <property type="match status" value="1"/>
</dbReference>
<dbReference type="InterPro" id="IPR012904">
    <property type="entry name" value="OGG_N"/>
</dbReference>
<comment type="similarity">
    <text evidence="1">Belongs to the type-1 OGG1 family.</text>
</comment>
<keyword evidence="12" id="KW-1185">Reference proteome</keyword>
<dbReference type="GO" id="GO:0006284">
    <property type="term" value="P:base-excision repair"/>
    <property type="evidence" value="ECO:0007669"/>
    <property type="project" value="InterPro"/>
</dbReference>
<evidence type="ECO:0000256" key="4">
    <source>
        <dbReference type="ARBA" id="ARBA00022801"/>
    </source>
</evidence>
<dbReference type="PANTHER" id="PTHR10242:SF2">
    <property type="entry name" value="N-GLYCOSYLASE_DNA LYASE"/>
    <property type="match status" value="1"/>
</dbReference>
<dbReference type="RefSeq" id="WP_193735333.1">
    <property type="nucleotide sequence ID" value="NZ_CP063304.1"/>
</dbReference>
<gene>
    <name evidence="11" type="ORF">INP51_13490</name>
</gene>
<dbReference type="SUPFAM" id="SSF55945">
    <property type="entry name" value="TATA-box binding protein-like"/>
    <property type="match status" value="1"/>
</dbReference>